<dbReference type="InterPro" id="IPR036390">
    <property type="entry name" value="WH_DNA-bd_sf"/>
</dbReference>
<dbReference type="PRINTS" id="PR00598">
    <property type="entry name" value="HTHMARR"/>
</dbReference>
<dbReference type="Pfam" id="PF01047">
    <property type="entry name" value="MarR"/>
    <property type="match status" value="1"/>
</dbReference>
<dbReference type="InterPro" id="IPR036388">
    <property type="entry name" value="WH-like_DNA-bd_sf"/>
</dbReference>
<dbReference type="PANTHER" id="PTHR42756:SF1">
    <property type="entry name" value="TRANSCRIPTIONAL REPRESSOR OF EMRAB OPERON"/>
    <property type="match status" value="1"/>
</dbReference>
<gene>
    <name evidence="5" type="ORF">LQE99_14025</name>
</gene>
<protein>
    <submittedName>
        <fullName evidence="5">MarR family transcriptional regulator</fullName>
    </submittedName>
</protein>
<sequence>MDEMEVVRRLTHLFYAFRKENAAGLDDHPRIRHKDIMMLDAILSINKGDLVKMSDISAYLQVTPAAVSQFIKGYEKKGWVERVVLENDRRSVYIKVSDQAKEVMKGCEKHMTESLYEFIEALGEEDAENFLRIMEKAVEFSKQKKETKKKGACK</sequence>
<reference evidence="5 6" key="1">
    <citation type="submission" date="2022-02" db="EMBL/GenBank/DDBJ databases">
        <title>Genome of Erysipelotrichaceae sp. nov. NSJ-176 isolated from human feces.</title>
        <authorList>
            <person name="Abdugheni R."/>
        </authorList>
    </citation>
    <scope>NUCLEOTIDE SEQUENCE [LARGE SCALE GENOMIC DNA]</scope>
    <source>
        <strain evidence="5 6">NSJ-176</strain>
    </source>
</reference>
<comment type="caution">
    <text evidence="5">The sequence shown here is derived from an EMBL/GenBank/DDBJ whole genome shotgun (WGS) entry which is preliminary data.</text>
</comment>
<dbReference type="EMBL" id="JAKVPQ010000011">
    <property type="protein sequence ID" value="MCH4286239.1"/>
    <property type="molecule type" value="Genomic_DNA"/>
</dbReference>
<organism evidence="5 6">
    <name type="scientific">Amedibacillus hominis</name>
    <dbReference type="NCBI Taxonomy" id="2897776"/>
    <lineage>
        <taxon>Bacteria</taxon>
        <taxon>Bacillati</taxon>
        <taxon>Bacillota</taxon>
        <taxon>Erysipelotrichia</taxon>
        <taxon>Erysipelotrichales</taxon>
        <taxon>Erysipelotrichaceae</taxon>
        <taxon>Amedibacillus</taxon>
    </lineage>
</organism>
<keyword evidence="3" id="KW-0804">Transcription</keyword>
<evidence type="ECO:0000256" key="3">
    <source>
        <dbReference type="ARBA" id="ARBA00023163"/>
    </source>
</evidence>
<dbReference type="SMART" id="SM00347">
    <property type="entry name" value="HTH_MARR"/>
    <property type="match status" value="1"/>
</dbReference>
<name>A0ABS9R9F2_9FIRM</name>
<evidence type="ECO:0000256" key="1">
    <source>
        <dbReference type="ARBA" id="ARBA00023015"/>
    </source>
</evidence>
<dbReference type="SUPFAM" id="SSF46785">
    <property type="entry name" value="Winged helix' DNA-binding domain"/>
    <property type="match status" value="1"/>
</dbReference>
<dbReference type="PANTHER" id="PTHR42756">
    <property type="entry name" value="TRANSCRIPTIONAL REGULATOR, MARR"/>
    <property type="match status" value="1"/>
</dbReference>
<keyword evidence="1" id="KW-0805">Transcription regulation</keyword>
<dbReference type="Proteomes" id="UP001202402">
    <property type="component" value="Unassembled WGS sequence"/>
</dbReference>
<dbReference type="PROSITE" id="PS50995">
    <property type="entry name" value="HTH_MARR_2"/>
    <property type="match status" value="1"/>
</dbReference>
<evidence type="ECO:0000313" key="5">
    <source>
        <dbReference type="EMBL" id="MCH4286239.1"/>
    </source>
</evidence>
<evidence type="ECO:0000313" key="6">
    <source>
        <dbReference type="Proteomes" id="UP001202402"/>
    </source>
</evidence>
<evidence type="ECO:0000256" key="2">
    <source>
        <dbReference type="ARBA" id="ARBA00023125"/>
    </source>
</evidence>
<keyword evidence="6" id="KW-1185">Reference proteome</keyword>
<proteinExistence type="predicted"/>
<feature type="domain" description="HTH marR-type" evidence="4">
    <location>
        <begin position="3"/>
        <end position="139"/>
    </location>
</feature>
<dbReference type="RefSeq" id="WP_117453240.1">
    <property type="nucleotide sequence ID" value="NZ_JAKVPQ010000011.1"/>
</dbReference>
<keyword evidence="2" id="KW-0238">DNA-binding</keyword>
<dbReference type="InterPro" id="IPR000835">
    <property type="entry name" value="HTH_MarR-typ"/>
</dbReference>
<accession>A0ABS9R9F2</accession>
<evidence type="ECO:0000259" key="4">
    <source>
        <dbReference type="PROSITE" id="PS50995"/>
    </source>
</evidence>
<dbReference type="Gene3D" id="1.10.10.10">
    <property type="entry name" value="Winged helix-like DNA-binding domain superfamily/Winged helix DNA-binding domain"/>
    <property type="match status" value="1"/>
</dbReference>